<dbReference type="EC" id="2.7.7.49" evidence="1"/>
<dbReference type="CDD" id="cd09272">
    <property type="entry name" value="RNase_HI_RT_Ty1"/>
    <property type="match status" value="1"/>
</dbReference>
<dbReference type="Proteomes" id="UP000215914">
    <property type="component" value="Unassembled WGS sequence"/>
</dbReference>
<sequence length="171" mass="19303">MQKPSVYHYSKAKRIMRYLAGTVGFGLWYGKTNNVKLLGFTDSDWAGTSEDMKSLSANAFFLGTGVISWMSKKQAVVALSTAEAEYVAAGTGACQAIWMRKMLKELGHEQLEATPIICDNESTIFLTKNQGFHSRTKHISIKYHFIRSLVVEEKEIEIMPCVTFPKFFLFI</sequence>
<keyword evidence="1" id="KW-0695">RNA-directed DNA polymerase</keyword>
<dbReference type="PANTHER" id="PTHR11439">
    <property type="entry name" value="GAG-POL-RELATED RETROTRANSPOSON"/>
    <property type="match status" value="1"/>
</dbReference>
<evidence type="ECO:0000313" key="1">
    <source>
        <dbReference type="EMBL" id="KAF5764205.1"/>
    </source>
</evidence>
<keyword evidence="2" id="KW-1185">Reference proteome</keyword>
<comment type="caution">
    <text evidence="1">The sequence shown here is derived from an EMBL/GenBank/DDBJ whole genome shotgun (WGS) entry which is preliminary data.</text>
</comment>
<dbReference type="AlphaFoldDB" id="A0A9K3DZ71"/>
<accession>A0A9K3DZ71</accession>
<dbReference type="GO" id="GO:0003964">
    <property type="term" value="F:RNA-directed DNA polymerase activity"/>
    <property type="evidence" value="ECO:0007669"/>
    <property type="project" value="UniProtKB-KW"/>
</dbReference>
<name>A0A9K3DZ71_HELAN</name>
<gene>
    <name evidence="1" type="ORF">HanXRQr2_Chr15g0689301</name>
</gene>
<reference evidence="1" key="2">
    <citation type="submission" date="2020-06" db="EMBL/GenBank/DDBJ databases">
        <title>Helianthus annuus Genome sequencing and assembly Release 2.</title>
        <authorList>
            <person name="Gouzy J."/>
            <person name="Langlade N."/>
            <person name="Munos S."/>
        </authorList>
    </citation>
    <scope>NUCLEOTIDE SEQUENCE</scope>
    <source>
        <tissue evidence="1">Leaves</tissue>
    </source>
</reference>
<proteinExistence type="predicted"/>
<reference evidence="1" key="1">
    <citation type="journal article" date="2017" name="Nature">
        <title>The sunflower genome provides insights into oil metabolism, flowering and Asterid evolution.</title>
        <authorList>
            <person name="Badouin H."/>
            <person name="Gouzy J."/>
            <person name="Grassa C.J."/>
            <person name="Murat F."/>
            <person name="Staton S.E."/>
            <person name="Cottret L."/>
            <person name="Lelandais-Briere C."/>
            <person name="Owens G.L."/>
            <person name="Carrere S."/>
            <person name="Mayjonade B."/>
            <person name="Legrand L."/>
            <person name="Gill N."/>
            <person name="Kane N.C."/>
            <person name="Bowers J.E."/>
            <person name="Hubner S."/>
            <person name="Bellec A."/>
            <person name="Berard A."/>
            <person name="Berges H."/>
            <person name="Blanchet N."/>
            <person name="Boniface M.C."/>
            <person name="Brunel D."/>
            <person name="Catrice O."/>
            <person name="Chaidir N."/>
            <person name="Claudel C."/>
            <person name="Donnadieu C."/>
            <person name="Faraut T."/>
            <person name="Fievet G."/>
            <person name="Helmstetter N."/>
            <person name="King M."/>
            <person name="Knapp S.J."/>
            <person name="Lai Z."/>
            <person name="Le Paslier M.C."/>
            <person name="Lippi Y."/>
            <person name="Lorenzon L."/>
            <person name="Mandel J.R."/>
            <person name="Marage G."/>
            <person name="Marchand G."/>
            <person name="Marquand E."/>
            <person name="Bret-Mestries E."/>
            <person name="Morien E."/>
            <person name="Nambeesan S."/>
            <person name="Nguyen T."/>
            <person name="Pegot-Espagnet P."/>
            <person name="Pouilly N."/>
            <person name="Raftis F."/>
            <person name="Sallet E."/>
            <person name="Schiex T."/>
            <person name="Thomas J."/>
            <person name="Vandecasteele C."/>
            <person name="Vares D."/>
            <person name="Vear F."/>
            <person name="Vautrin S."/>
            <person name="Crespi M."/>
            <person name="Mangin B."/>
            <person name="Burke J.M."/>
            <person name="Salse J."/>
            <person name="Munos S."/>
            <person name="Vincourt P."/>
            <person name="Rieseberg L.H."/>
            <person name="Langlade N.B."/>
        </authorList>
    </citation>
    <scope>NUCLEOTIDE SEQUENCE</scope>
    <source>
        <tissue evidence="1">Leaves</tissue>
    </source>
</reference>
<protein>
    <submittedName>
        <fullName evidence="1">RNA-directed DNA polymerase</fullName>
        <ecNumber evidence="1">2.7.7.49</ecNumber>
    </submittedName>
</protein>
<organism evidence="1 2">
    <name type="scientific">Helianthus annuus</name>
    <name type="common">Common sunflower</name>
    <dbReference type="NCBI Taxonomy" id="4232"/>
    <lineage>
        <taxon>Eukaryota</taxon>
        <taxon>Viridiplantae</taxon>
        <taxon>Streptophyta</taxon>
        <taxon>Embryophyta</taxon>
        <taxon>Tracheophyta</taxon>
        <taxon>Spermatophyta</taxon>
        <taxon>Magnoliopsida</taxon>
        <taxon>eudicotyledons</taxon>
        <taxon>Gunneridae</taxon>
        <taxon>Pentapetalae</taxon>
        <taxon>asterids</taxon>
        <taxon>campanulids</taxon>
        <taxon>Asterales</taxon>
        <taxon>Asteraceae</taxon>
        <taxon>Asteroideae</taxon>
        <taxon>Heliantheae alliance</taxon>
        <taxon>Heliantheae</taxon>
        <taxon>Helianthus</taxon>
    </lineage>
</organism>
<keyword evidence="1" id="KW-0808">Transferase</keyword>
<dbReference type="EMBL" id="MNCJ02000330">
    <property type="protein sequence ID" value="KAF5764205.1"/>
    <property type="molecule type" value="Genomic_DNA"/>
</dbReference>
<evidence type="ECO:0000313" key="2">
    <source>
        <dbReference type="Proteomes" id="UP000215914"/>
    </source>
</evidence>
<keyword evidence="1" id="KW-0548">Nucleotidyltransferase</keyword>
<dbReference type="PANTHER" id="PTHR11439:SF483">
    <property type="entry name" value="PEPTIDE SYNTHASE GLIP-LIKE, PUTATIVE (AFU_ORTHOLOGUE AFUA_3G12920)-RELATED"/>
    <property type="match status" value="1"/>
</dbReference>
<dbReference type="Gramene" id="mRNA:HanXRQr2_Chr15g0689301">
    <property type="protein sequence ID" value="CDS:HanXRQr2_Chr15g0689301.1"/>
    <property type="gene ID" value="HanXRQr2_Chr15g0689301"/>
</dbReference>